<gene>
    <name evidence="3" type="ORF">NG895_18725</name>
</gene>
<evidence type="ECO:0000259" key="1">
    <source>
        <dbReference type="Pfam" id="PF08401"/>
    </source>
</evidence>
<protein>
    <submittedName>
        <fullName evidence="3">Zincin-like metallopeptidase domain-containing protein</fullName>
    </submittedName>
</protein>
<evidence type="ECO:0000313" key="3">
    <source>
        <dbReference type="EMBL" id="MCO6045939.1"/>
    </source>
</evidence>
<dbReference type="EMBL" id="JAMXLR010000062">
    <property type="protein sequence ID" value="MCO6045939.1"/>
    <property type="molecule type" value="Genomic_DNA"/>
</dbReference>
<dbReference type="RefSeq" id="WP_252854055.1">
    <property type="nucleotide sequence ID" value="NZ_JAMXLR010000062.1"/>
</dbReference>
<evidence type="ECO:0000313" key="4">
    <source>
        <dbReference type="Proteomes" id="UP001155241"/>
    </source>
</evidence>
<proteinExistence type="predicted"/>
<dbReference type="InterPro" id="IPR013610">
    <property type="entry name" value="ArdC_N"/>
</dbReference>
<dbReference type="AlphaFoldDB" id="A0A9X2FC91"/>
<accession>A0A9X2FC91</accession>
<dbReference type="InterPro" id="IPR041459">
    <property type="entry name" value="MPTase-PolyVal"/>
</dbReference>
<feature type="domain" description="N-terminal" evidence="1">
    <location>
        <begin position="17"/>
        <end position="131"/>
    </location>
</feature>
<dbReference type="PIRSF" id="PIRSF037112">
    <property type="entry name" value="Antirestriction_ArdC"/>
    <property type="match status" value="1"/>
</dbReference>
<reference evidence="3" key="1">
    <citation type="submission" date="2022-06" db="EMBL/GenBank/DDBJ databases">
        <title>Aeoliella straminimaris, a novel planctomycete from sediments.</title>
        <authorList>
            <person name="Vitorino I.R."/>
            <person name="Lage O.M."/>
        </authorList>
    </citation>
    <scope>NUCLEOTIDE SEQUENCE</scope>
    <source>
        <strain evidence="3">ICT_H6.2</strain>
    </source>
</reference>
<organism evidence="3 4">
    <name type="scientific">Aeoliella straminimaris</name>
    <dbReference type="NCBI Taxonomy" id="2954799"/>
    <lineage>
        <taxon>Bacteria</taxon>
        <taxon>Pseudomonadati</taxon>
        <taxon>Planctomycetota</taxon>
        <taxon>Planctomycetia</taxon>
        <taxon>Pirellulales</taxon>
        <taxon>Lacipirellulaceae</taxon>
        <taxon>Aeoliella</taxon>
    </lineage>
</organism>
<comment type="caution">
    <text evidence="3">The sequence shown here is derived from an EMBL/GenBank/DDBJ whole genome shotgun (WGS) entry which is preliminary data.</text>
</comment>
<keyword evidence="4" id="KW-1185">Reference proteome</keyword>
<feature type="domain" description="Polyvalent protein metallopeptidase" evidence="2">
    <location>
        <begin position="169"/>
        <end position="288"/>
    </location>
</feature>
<sequence>MSRNVSRCAARSKSRRSVYQLVTEQIIEALERGVVPWRRPWRGEQAAPRSATSDKPYRGVNAFLLAMQADALGLESPYWLTYKQAQALGGQVRRGERSTLITFWTEWTPKEPRGENEAPGKIPVLRYYQVFHASQCDGLGARYTAAPDTPANPFEPIERCEEVVRKIVSGPRIESAGFSACYRPLSDTVRMPAPERFDTPQAYYATLFHELIHSTGHRDRLARAAIVEPQQFGSDPYGREELVAEMGAAFLMGHCGIEATTIDNTASYIDGWLRVIREDARLVIQSAAAAQKAADWVLGRKGGEA</sequence>
<dbReference type="InterPro" id="IPR017113">
    <property type="entry name" value="Antirestriction_ArdC"/>
</dbReference>
<dbReference type="Pfam" id="PF18818">
    <property type="entry name" value="MPTase-PolyVal"/>
    <property type="match status" value="1"/>
</dbReference>
<dbReference type="GO" id="GO:0003697">
    <property type="term" value="F:single-stranded DNA binding"/>
    <property type="evidence" value="ECO:0007669"/>
    <property type="project" value="InterPro"/>
</dbReference>
<dbReference type="Pfam" id="PF08401">
    <property type="entry name" value="ArdcN"/>
    <property type="match status" value="1"/>
</dbReference>
<dbReference type="Proteomes" id="UP001155241">
    <property type="component" value="Unassembled WGS sequence"/>
</dbReference>
<name>A0A9X2FC91_9BACT</name>
<evidence type="ECO:0000259" key="2">
    <source>
        <dbReference type="Pfam" id="PF18818"/>
    </source>
</evidence>